<dbReference type="GO" id="GO:0003700">
    <property type="term" value="F:DNA-binding transcription factor activity"/>
    <property type="evidence" value="ECO:0007669"/>
    <property type="project" value="TreeGrafter"/>
</dbReference>
<dbReference type="Pfam" id="PF00440">
    <property type="entry name" value="TetR_N"/>
    <property type="match status" value="1"/>
</dbReference>
<dbReference type="InterPro" id="IPR009057">
    <property type="entry name" value="Homeodomain-like_sf"/>
</dbReference>
<evidence type="ECO:0000256" key="3">
    <source>
        <dbReference type="ARBA" id="ARBA00023163"/>
    </source>
</evidence>
<keyword evidence="7" id="KW-1185">Reference proteome</keyword>
<dbReference type="InterPro" id="IPR001647">
    <property type="entry name" value="HTH_TetR"/>
</dbReference>
<dbReference type="PRINTS" id="PR00455">
    <property type="entry name" value="HTHTETR"/>
</dbReference>
<dbReference type="OrthoDB" id="509229at2"/>
<accession>A0A4R4EKN8</accession>
<evidence type="ECO:0000256" key="1">
    <source>
        <dbReference type="ARBA" id="ARBA00023015"/>
    </source>
</evidence>
<dbReference type="Proteomes" id="UP000295418">
    <property type="component" value="Unassembled WGS sequence"/>
</dbReference>
<dbReference type="PANTHER" id="PTHR30055">
    <property type="entry name" value="HTH-TYPE TRANSCRIPTIONAL REGULATOR RUTR"/>
    <property type="match status" value="1"/>
</dbReference>
<dbReference type="EMBL" id="SKFG01000004">
    <property type="protein sequence ID" value="TCZ78855.1"/>
    <property type="molecule type" value="Genomic_DNA"/>
</dbReference>
<evidence type="ECO:0000256" key="4">
    <source>
        <dbReference type="PROSITE-ProRule" id="PRU00335"/>
    </source>
</evidence>
<dbReference type="SUPFAM" id="SSF48498">
    <property type="entry name" value="Tetracyclin repressor-like, C-terminal domain"/>
    <property type="match status" value="1"/>
</dbReference>
<comment type="caution">
    <text evidence="6">The sequence shown here is derived from an EMBL/GenBank/DDBJ whole genome shotgun (WGS) entry which is preliminary data.</text>
</comment>
<sequence>MTAKRIKDVALKHFAAYGYSGSSLAHIAEEVGIKKPSLYAHFKGKDDLFLRVLQDAFNEESTLLEQYLTKETNDTLHDRLYQFLVYYEARYEQNERNKFMMRMSFFPPPALYDNVMEYVYAHLDRLEDHLVALFTELSGTGKPYSFDPRQMAKAYLCLLDGVCVERLYGGADRFKQRLEASWNLYWLGLQTYQQQ</sequence>
<protein>
    <submittedName>
        <fullName evidence="6">TetR/AcrR family transcriptional regulator</fullName>
    </submittedName>
</protein>
<evidence type="ECO:0000259" key="5">
    <source>
        <dbReference type="PROSITE" id="PS50977"/>
    </source>
</evidence>
<dbReference type="PANTHER" id="PTHR30055:SF238">
    <property type="entry name" value="MYCOFACTOCIN BIOSYNTHESIS TRANSCRIPTIONAL REGULATOR MFTR-RELATED"/>
    <property type="match status" value="1"/>
</dbReference>
<dbReference type="AlphaFoldDB" id="A0A4R4EKN8"/>
<dbReference type="PROSITE" id="PS50977">
    <property type="entry name" value="HTH_TETR_2"/>
    <property type="match status" value="1"/>
</dbReference>
<proteinExistence type="predicted"/>
<organism evidence="6 7">
    <name type="scientific">Paenibacillus albiflavus</name>
    <dbReference type="NCBI Taxonomy" id="2545760"/>
    <lineage>
        <taxon>Bacteria</taxon>
        <taxon>Bacillati</taxon>
        <taxon>Bacillota</taxon>
        <taxon>Bacilli</taxon>
        <taxon>Bacillales</taxon>
        <taxon>Paenibacillaceae</taxon>
        <taxon>Paenibacillus</taxon>
    </lineage>
</organism>
<keyword evidence="3" id="KW-0804">Transcription</keyword>
<dbReference type="Gene3D" id="1.10.10.60">
    <property type="entry name" value="Homeodomain-like"/>
    <property type="match status" value="1"/>
</dbReference>
<evidence type="ECO:0000256" key="2">
    <source>
        <dbReference type="ARBA" id="ARBA00023125"/>
    </source>
</evidence>
<name>A0A4R4EKN8_9BACL</name>
<dbReference type="InterPro" id="IPR036271">
    <property type="entry name" value="Tet_transcr_reg_TetR-rel_C_sf"/>
</dbReference>
<feature type="domain" description="HTH tetR-type" evidence="5">
    <location>
        <begin position="1"/>
        <end position="60"/>
    </location>
</feature>
<reference evidence="6 7" key="1">
    <citation type="submission" date="2019-03" db="EMBL/GenBank/DDBJ databases">
        <authorList>
            <person name="Kim M.K.M."/>
        </authorList>
    </citation>
    <scope>NUCLEOTIDE SEQUENCE [LARGE SCALE GENOMIC DNA]</scope>
    <source>
        <strain evidence="6 7">18JY21-1</strain>
    </source>
</reference>
<dbReference type="SUPFAM" id="SSF46689">
    <property type="entry name" value="Homeodomain-like"/>
    <property type="match status" value="1"/>
</dbReference>
<dbReference type="GO" id="GO:0000976">
    <property type="term" value="F:transcription cis-regulatory region binding"/>
    <property type="evidence" value="ECO:0007669"/>
    <property type="project" value="TreeGrafter"/>
</dbReference>
<keyword evidence="2 4" id="KW-0238">DNA-binding</keyword>
<feature type="DNA-binding region" description="H-T-H motif" evidence="4">
    <location>
        <begin position="23"/>
        <end position="42"/>
    </location>
</feature>
<dbReference type="InterPro" id="IPR050109">
    <property type="entry name" value="HTH-type_TetR-like_transc_reg"/>
</dbReference>
<dbReference type="RefSeq" id="WP_132417305.1">
    <property type="nucleotide sequence ID" value="NZ_SKFG01000004.1"/>
</dbReference>
<dbReference type="Gene3D" id="1.10.357.10">
    <property type="entry name" value="Tetracycline Repressor, domain 2"/>
    <property type="match status" value="1"/>
</dbReference>
<evidence type="ECO:0000313" key="7">
    <source>
        <dbReference type="Proteomes" id="UP000295418"/>
    </source>
</evidence>
<keyword evidence="1" id="KW-0805">Transcription regulation</keyword>
<evidence type="ECO:0000313" key="6">
    <source>
        <dbReference type="EMBL" id="TCZ78855.1"/>
    </source>
</evidence>
<gene>
    <name evidence="6" type="ORF">E0485_07215</name>
</gene>